<organism evidence="1 2">
    <name type="scientific">Gryllotalpicola reticulitermitis</name>
    <dbReference type="NCBI Taxonomy" id="1184153"/>
    <lineage>
        <taxon>Bacteria</taxon>
        <taxon>Bacillati</taxon>
        <taxon>Actinomycetota</taxon>
        <taxon>Actinomycetes</taxon>
        <taxon>Micrococcales</taxon>
        <taxon>Microbacteriaceae</taxon>
        <taxon>Gryllotalpicola</taxon>
    </lineage>
</organism>
<name>A0ABV8Q863_9MICO</name>
<protein>
    <submittedName>
        <fullName evidence="1">Uncharacterized protein</fullName>
    </submittedName>
</protein>
<evidence type="ECO:0000313" key="2">
    <source>
        <dbReference type="Proteomes" id="UP001595900"/>
    </source>
</evidence>
<evidence type="ECO:0000313" key="1">
    <source>
        <dbReference type="EMBL" id="MFC4244546.1"/>
    </source>
</evidence>
<dbReference type="EMBL" id="JBHSCN010000006">
    <property type="protein sequence ID" value="MFC4244546.1"/>
    <property type="molecule type" value="Genomic_DNA"/>
</dbReference>
<comment type="caution">
    <text evidence="1">The sequence shown here is derived from an EMBL/GenBank/DDBJ whole genome shotgun (WGS) entry which is preliminary data.</text>
</comment>
<gene>
    <name evidence="1" type="ORF">ACFOYW_14305</name>
</gene>
<keyword evidence="2" id="KW-1185">Reference proteome</keyword>
<proteinExistence type="predicted"/>
<sequence>MALDGELRDEPQFDARGGMFRFELRDLDAERVFYGPSESYLLATQIPGYPVTEFPLVADLAIQFADRRAFAIDLTTALQARQITRFEEQSVAGAVYRMPARASRVLHGDKRRPVGIHVCRHPIPLVVLESSALFSTRPALRAGNVIIIRDLDERSLLEDIAAAHGLALVERDNAK</sequence>
<reference evidence="2" key="1">
    <citation type="journal article" date="2019" name="Int. J. Syst. Evol. Microbiol.">
        <title>The Global Catalogue of Microorganisms (GCM) 10K type strain sequencing project: providing services to taxonomists for standard genome sequencing and annotation.</title>
        <authorList>
            <consortium name="The Broad Institute Genomics Platform"/>
            <consortium name="The Broad Institute Genome Sequencing Center for Infectious Disease"/>
            <person name="Wu L."/>
            <person name="Ma J."/>
        </authorList>
    </citation>
    <scope>NUCLEOTIDE SEQUENCE [LARGE SCALE GENOMIC DNA]</scope>
    <source>
        <strain evidence="2">CGMCC 1.10363</strain>
    </source>
</reference>
<dbReference type="Proteomes" id="UP001595900">
    <property type="component" value="Unassembled WGS sequence"/>
</dbReference>
<accession>A0ABV8Q863</accession>